<evidence type="ECO:0000313" key="1">
    <source>
        <dbReference type="EMBL" id="AYV84080.1"/>
    </source>
</evidence>
<feature type="non-terminal residue" evidence="1">
    <location>
        <position position="32"/>
    </location>
</feature>
<protein>
    <submittedName>
        <fullName evidence="1">Uncharacterized protein</fullName>
    </submittedName>
</protein>
<dbReference type="Pfam" id="PF02353">
    <property type="entry name" value="CMAS"/>
    <property type="match status" value="1"/>
</dbReference>
<accession>A0A3G5A9Z8</accession>
<gene>
    <name evidence="1" type="ORF">Hyperionvirus16_55</name>
</gene>
<name>A0A3G5A9Z8_9VIRU</name>
<sequence length="32" mass="3676">MAYSCGYWPTGTKSLDDAQNNKFELICKKLHL</sequence>
<proteinExistence type="predicted"/>
<reference evidence="1" key="1">
    <citation type="submission" date="2018-10" db="EMBL/GenBank/DDBJ databases">
        <title>Hidden diversity of soil giant viruses.</title>
        <authorList>
            <person name="Schulz F."/>
            <person name="Alteio L."/>
            <person name="Goudeau D."/>
            <person name="Ryan E.M."/>
            <person name="Malmstrom R.R."/>
            <person name="Blanchard J."/>
            <person name="Woyke T."/>
        </authorList>
    </citation>
    <scope>NUCLEOTIDE SEQUENCE</scope>
    <source>
        <strain evidence="1">HYV1</strain>
    </source>
</reference>
<dbReference type="InterPro" id="IPR029063">
    <property type="entry name" value="SAM-dependent_MTases_sf"/>
</dbReference>
<dbReference type="Gene3D" id="3.40.50.150">
    <property type="entry name" value="Vaccinia Virus protein VP39"/>
    <property type="match status" value="1"/>
</dbReference>
<dbReference type="EMBL" id="MK072398">
    <property type="protein sequence ID" value="AYV84080.1"/>
    <property type="molecule type" value="Genomic_DNA"/>
</dbReference>
<organism evidence="1">
    <name type="scientific">Hyperionvirus sp</name>
    <dbReference type="NCBI Taxonomy" id="2487770"/>
    <lineage>
        <taxon>Viruses</taxon>
        <taxon>Varidnaviria</taxon>
        <taxon>Bamfordvirae</taxon>
        <taxon>Nucleocytoviricota</taxon>
        <taxon>Megaviricetes</taxon>
        <taxon>Imitervirales</taxon>
        <taxon>Mimiviridae</taxon>
        <taxon>Klosneuvirinae</taxon>
    </lineage>
</organism>